<dbReference type="PROSITE" id="PS50931">
    <property type="entry name" value="HTH_LYSR"/>
    <property type="match status" value="1"/>
</dbReference>
<evidence type="ECO:0000256" key="2">
    <source>
        <dbReference type="ARBA" id="ARBA00023015"/>
    </source>
</evidence>
<dbReference type="PANTHER" id="PTHR30419:SF30">
    <property type="entry name" value="LYSR FAMILY TRANSCRIPTIONAL REGULATOR"/>
    <property type="match status" value="1"/>
</dbReference>
<comment type="caution">
    <text evidence="6">The sequence shown here is derived from an EMBL/GenBank/DDBJ whole genome shotgun (WGS) entry which is preliminary data.</text>
</comment>
<gene>
    <name evidence="6" type="ORF">P775_14055</name>
</gene>
<dbReference type="Pfam" id="PF03466">
    <property type="entry name" value="LysR_substrate"/>
    <property type="match status" value="1"/>
</dbReference>
<dbReference type="SUPFAM" id="SSF46785">
    <property type="entry name" value="Winged helix' DNA-binding domain"/>
    <property type="match status" value="1"/>
</dbReference>
<comment type="similarity">
    <text evidence="1">Belongs to the LysR transcriptional regulatory family.</text>
</comment>
<dbReference type="GO" id="GO:0003700">
    <property type="term" value="F:DNA-binding transcription factor activity"/>
    <property type="evidence" value="ECO:0007669"/>
    <property type="project" value="InterPro"/>
</dbReference>
<proteinExistence type="inferred from homology"/>
<organism evidence="6 7">
    <name type="scientific">Puniceibacterium antarcticum</name>
    <dbReference type="NCBI Taxonomy" id="1206336"/>
    <lineage>
        <taxon>Bacteria</taxon>
        <taxon>Pseudomonadati</taxon>
        <taxon>Pseudomonadota</taxon>
        <taxon>Alphaproteobacteria</taxon>
        <taxon>Rhodobacterales</taxon>
        <taxon>Paracoccaceae</taxon>
        <taxon>Puniceibacterium</taxon>
    </lineage>
</organism>
<reference evidence="6 7" key="1">
    <citation type="submission" date="2013-09" db="EMBL/GenBank/DDBJ databases">
        <title>Genome sequencing of Phaeobacter antarcticus sp. nov. SM1211.</title>
        <authorList>
            <person name="Zhang X.-Y."/>
            <person name="Liu C."/>
            <person name="Chen X.-L."/>
            <person name="Xie B.-B."/>
            <person name="Qin Q.-L."/>
            <person name="Rong J.-C."/>
            <person name="Zhang Y.-Z."/>
        </authorList>
    </citation>
    <scope>NUCLEOTIDE SEQUENCE [LARGE SCALE GENOMIC DNA]</scope>
    <source>
        <strain evidence="6 7">SM1211</strain>
    </source>
</reference>
<dbReference type="CDD" id="cd05466">
    <property type="entry name" value="PBP2_LTTR_substrate"/>
    <property type="match status" value="1"/>
</dbReference>
<evidence type="ECO:0000256" key="3">
    <source>
        <dbReference type="ARBA" id="ARBA00023125"/>
    </source>
</evidence>
<evidence type="ECO:0000313" key="6">
    <source>
        <dbReference type="EMBL" id="PIL19644.1"/>
    </source>
</evidence>
<dbReference type="InterPro" id="IPR036390">
    <property type="entry name" value="WH_DNA-bd_sf"/>
</dbReference>
<keyword evidence="7" id="KW-1185">Reference proteome</keyword>
<dbReference type="PRINTS" id="PR00039">
    <property type="entry name" value="HTHLYSR"/>
</dbReference>
<evidence type="ECO:0000256" key="4">
    <source>
        <dbReference type="ARBA" id="ARBA00023163"/>
    </source>
</evidence>
<dbReference type="InterPro" id="IPR000847">
    <property type="entry name" value="LysR_HTH_N"/>
</dbReference>
<keyword evidence="4" id="KW-0804">Transcription</keyword>
<keyword evidence="3" id="KW-0238">DNA-binding</keyword>
<dbReference type="Gene3D" id="1.10.10.10">
    <property type="entry name" value="Winged helix-like DNA-binding domain superfamily/Winged helix DNA-binding domain"/>
    <property type="match status" value="1"/>
</dbReference>
<name>A0A2G8RDJ3_9RHOB</name>
<dbReference type="AlphaFoldDB" id="A0A2G8RDJ3"/>
<dbReference type="InterPro" id="IPR005119">
    <property type="entry name" value="LysR_subst-bd"/>
</dbReference>
<dbReference type="InterPro" id="IPR050950">
    <property type="entry name" value="HTH-type_LysR_regulators"/>
</dbReference>
<evidence type="ECO:0000313" key="7">
    <source>
        <dbReference type="Proteomes" id="UP000231259"/>
    </source>
</evidence>
<evidence type="ECO:0000256" key="1">
    <source>
        <dbReference type="ARBA" id="ARBA00009437"/>
    </source>
</evidence>
<dbReference type="Gene3D" id="3.40.190.290">
    <property type="match status" value="1"/>
</dbReference>
<keyword evidence="2" id="KW-0805">Transcription regulation</keyword>
<dbReference type="EMBL" id="AWWI01000096">
    <property type="protein sequence ID" value="PIL19644.1"/>
    <property type="molecule type" value="Genomic_DNA"/>
</dbReference>
<dbReference type="GO" id="GO:0005829">
    <property type="term" value="C:cytosol"/>
    <property type="evidence" value="ECO:0007669"/>
    <property type="project" value="TreeGrafter"/>
</dbReference>
<sequence length="298" mass="32841">MKTLLPKDALSALTLARLRALNAVMETGSFSAAGRRMAVSQATISQQLRDLERALKTSLFKRVANDMVPTALCQDIYKTSREIEDAGLRIAKILSQHSILEQGELRVGLGNPLPGMALVGAFQEYFPNVNVKIEMGSWGKIFQAVTEGRVDVAVLPEVPDAPRFKRRKIQSQSVVAIVHPTHPLAGREEVSCLDLLSERLIFRTAGSSTQRVVDEAFRHAALSPRASIVLDTRDGVLDAVVHKLGVGFMWSKGASRVDGFVQIPCREMRKERADYVFSLSSTEGTLPEVFFAFDAQKF</sequence>
<dbReference type="InterPro" id="IPR036388">
    <property type="entry name" value="WH-like_DNA-bd_sf"/>
</dbReference>
<dbReference type="SUPFAM" id="SSF53850">
    <property type="entry name" value="Periplasmic binding protein-like II"/>
    <property type="match status" value="1"/>
</dbReference>
<dbReference type="RefSeq" id="WP_180287436.1">
    <property type="nucleotide sequence ID" value="NZ_AWWI01000096.1"/>
</dbReference>
<feature type="domain" description="HTH lysR-type" evidence="5">
    <location>
        <begin position="13"/>
        <end position="70"/>
    </location>
</feature>
<accession>A0A2G8RDJ3</accession>
<dbReference type="Pfam" id="PF00126">
    <property type="entry name" value="HTH_1"/>
    <property type="match status" value="1"/>
</dbReference>
<protein>
    <recommendedName>
        <fullName evidence="5">HTH lysR-type domain-containing protein</fullName>
    </recommendedName>
</protein>
<dbReference type="PANTHER" id="PTHR30419">
    <property type="entry name" value="HTH-TYPE TRANSCRIPTIONAL REGULATOR YBHD"/>
    <property type="match status" value="1"/>
</dbReference>
<evidence type="ECO:0000259" key="5">
    <source>
        <dbReference type="PROSITE" id="PS50931"/>
    </source>
</evidence>
<dbReference type="GO" id="GO:0003677">
    <property type="term" value="F:DNA binding"/>
    <property type="evidence" value="ECO:0007669"/>
    <property type="project" value="UniProtKB-KW"/>
</dbReference>
<dbReference type="Proteomes" id="UP000231259">
    <property type="component" value="Unassembled WGS sequence"/>
</dbReference>